<proteinExistence type="predicted"/>
<name>A0A7Y8QYA0_BRAEL</name>
<reference evidence="1" key="1">
    <citation type="submission" date="2021-02" db="EMBL/GenBank/DDBJ databases">
        <title>Genomic Encyclopedia of Type Strains, Phase IV (KMG-V): Genome sequencing to study the core and pangenomes of soil and plant-associated prokaryotes.</title>
        <authorList>
            <person name="Whitman W."/>
        </authorList>
    </citation>
    <scope>NUCLEOTIDE SEQUENCE</scope>
    <source>
        <strain evidence="1">USDA 406</strain>
    </source>
</reference>
<dbReference type="Proteomes" id="UP000673383">
    <property type="component" value="Unassembled WGS sequence"/>
</dbReference>
<dbReference type="EMBL" id="JAFICZ010000001">
    <property type="protein sequence ID" value="MBP1294548.1"/>
    <property type="molecule type" value="Genomic_DNA"/>
</dbReference>
<gene>
    <name evidence="1" type="ORF">JOH49_004301</name>
</gene>
<sequence length="70" mass="7553">MDRVQHLAPADTERGIAGLVSSLADAKRLAAMLQHLGHEGHFLQAAVGIQRREDLLLASDLHQVTSAKDT</sequence>
<protein>
    <submittedName>
        <fullName evidence="1">Uncharacterized protein</fullName>
    </submittedName>
</protein>
<dbReference type="RefSeq" id="WP_129965243.1">
    <property type="nucleotide sequence ID" value="NZ_BJNL01000034.1"/>
</dbReference>
<dbReference type="AlphaFoldDB" id="A0A7Y8QYA0"/>
<comment type="caution">
    <text evidence="1">The sequence shown here is derived from an EMBL/GenBank/DDBJ whole genome shotgun (WGS) entry which is preliminary data.</text>
</comment>
<accession>A0A7Y8QYA0</accession>
<dbReference type="GeneID" id="92951941"/>
<evidence type="ECO:0000313" key="2">
    <source>
        <dbReference type="Proteomes" id="UP000673383"/>
    </source>
</evidence>
<evidence type="ECO:0000313" key="1">
    <source>
        <dbReference type="EMBL" id="MBP1294548.1"/>
    </source>
</evidence>
<organism evidence="1 2">
    <name type="scientific">Bradyrhizobium elkanii</name>
    <dbReference type="NCBI Taxonomy" id="29448"/>
    <lineage>
        <taxon>Bacteria</taxon>
        <taxon>Pseudomonadati</taxon>
        <taxon>Pseudomonadota</taxon>
        <taxon>Alphaproteobacteria</taxon>
        <taxon>Hyphomicrobiales</taxon>
        <taxon>Nitrobacteraceae</taxon>
        <taxon>Bradyrhizobium</taxon>
    </lineage>
</organism>